<accession>A0A0W0YPU3</accession>
<dbReference type="Proteomes" id="UP000054600">
    <property type="component" value="Unassembled WGS sequence"/>
</dbReference>
<protein>
    <submittedName>
        <fullName evidence="1">Uncharacterized protein</fullName>
    </submittedName>
</protein>
<comment type="caution">
    <text evidence="1">The sequence shown here is derived from an EMBL/GenBank/DDBJ whole genome shotgun (WGS) entry which is preliminary data.</text>
</comment>
<proteinExistence type="predicted"/>
<name>A0A0W0YPU3_9GAMM</name>
<reference evidence="1 2" key="1">
    <citation type="submission" date="2015-11" db="EMBL/GenBank/DDBJ databases">
        <title>Genomic analysis of 38 Legionella species identifies large and diverse effector repertoires.</title>
        <authorList>
            <person name="Burstein D."/>
            <person name="Amaro F."/>
            <person name="Zusman T."/>
            <person name="Lifshitz Z."/>
            <person name="Cohen O."/>
            <person name="Gilbert J.A."/>
            <person name="Pupko T."/>
            <person name="Shuman H.A."/>
            <person name="Segal G."/>
        </authorList>
    </citation>
    <scope>NUCLEOTIDE SEQUENCE [LARGE SCALE GENOMIC DNA]</scope>
    <source>
        <strain evidence="1 2">ATCC 49655</strain>
    </source>
</reference>
<dbReference type="AlphaFoldDB" id="A0A0W0YPU3"/>
<dbReference type="RefSeq" id="WP_018576345.1">
    <property type="nucleotide sequence ID" value="NZ_KB892385.1"/>
</dbReference>
<evidence type="ECO:0000313" key="2">
    <source>
        <dbReference type="Proteomes" id="UP000054600"/>
    </source>
</evidence>
<sequence>MKDFWYIDISFDGKKSRIGIDKGQFTGDVDKALDAIRAFCANNRIKINSFGFGYADLIIEDKTHSLTPYGVDIDMMLGFCGIDLTPTNNAGIRLSQSKDRLLGAIPQVVESQAQEPDSSFKL</sequence>
<keyword evidence="2" id="KW-1185">Reference proteome</keyword>
<dbReference type="OrthoDB" id="5653658at2"/>
<dbReference type="eggNOG" id="ENOG5031EKK">
    <property type="taxonomic scope" value="Bacteria"/>
</dbReference>
<organism evidence="1 2">
    <name type="scientific">Legionella shakespearei DSM 23087</name>
    <dbReference type="NCBI Taxonomy" id="1122169"/>
    <lineage>
        <taxon>Bacteria</taxon>
        <taxon>Pseudomonadati</taxon>
        <taxon>Pseudomonadota</taxon>
        <taxon>Gammaproteobacteria</taxon>
        <taxon>Legionellales</taxon>
        <taxon>Legionellaceae</taxon>
        <taxon>Legionella</taxon>
    </lineage>
</organism>
<gene>
    <name evidence="1" type="ORF">Lsha_2093</name>
</gene>
<evidence type="ECO:0000313" key="1">
    <source>
        <dbReference type="EMBL" id="KTD58875.1"/>
    </source>
</evidence>
<dbReference type="EMBL" id="LNYW01000054">
    <property type="protein sequence ID" value="KTD58875.1"/>
    <property type="molecule type" value="Genomic_DNA"/>
</dbReference>
<dbReference type="PATRIC" id="fig|1122169.6.peg.2395"/>